<reference evidence="3 4" key="1">
    <citation type="submission" date="2018-05" db="EMBL/GenBank/DDBJ databases">
        <title>Genomic Encyclopedia of Archaeal and Bacterial Type Strains, Phase II (KMG-II): from individual species to whole genera.</title>
        <authorList>
            <person name="Goeker M."/>
        </authorList>
    </citation>
    <scope>NUCLEOTIDE SEQUENCE [LARGE SCALE GENOMIC DNA]</scope>
    <source>
        <strain evidence="3 4">DSM 22637</strain>
    </source>
</reference>
<sequence>MKKVLLTAAIAVFGFTSMNAQNVSFGAKAGMNVATIGGDFGNYYDYYEGDATDNVKSRVGFHVGGLAEIMISEKFAIQPEILYSSQGFKTEYSYGSEREESNVNLSYLNLPVMAKFFPIENLSVEAGPQVGFLLSANEDYEYTDSDFPEDNVSGDRDVKDSVKGVDFSMNIGVGYKLDMGVFFQARYCFGLSEVDDTGYYDDESYYDNYSFSRKNRVFQLSVGYMF</sequence>
<dbReference type="Pfam" id="PF13568">
    <property type="entry name" value="OMP_b-brl_2"/>
    <property type="match status" value="1"/>
</dbReference>
<gene>
    <name evidence="3" type="ORF">LX78_02715</name>
</gene>
<organism evidence="3 4">
    <name type="scientific">Xanthomarina spongicola</name>
    <dbReference type="NCBI Taxonomy" id="570520"/>
    <lineage>
        <taxon>Bacteria</taxon>
        <taxon>Pseudomonadati</taxon>
        <taxon>Bacteroidota</taxon>
        <taxon>Flavobacteriia</taxon>
        <taxon>Flavobacteriales</taxon>
        <taxon>Flavobacteriaceae</taxon>
        <taxon>Xanthomarina</taxon>
    </lineage>
</organism>
<protein>
    <submittedName>
        <fullName evidence="3">Outer membrane protein with beta-barrel domain</fullName>
    </submittedName>
</protein>
<evidence type="ECO:0000313" key="4">
    <source>
        <dbReference type="Proteomes" id="UP000245430"/>
    </source>
</evidence>
<feature type="signal peptide" evidence="1">
    <location>
        <begin position="1"/>
        <end position="20"/>
    </location>
</feature>
<keyword evidence="1" id="KW-0732">Signal</keyword>
<dbReference type="EMBL" id="QGGP01000009">
    <property type="protein sequence ID" value="PWK17383.1"/>
    <property type="molecule type" value="Genomic_DNA"/>
</dbReference>
<evidence type="ECO:0000259" key="2">
    <source>
        <dbReference type="Pfam" id="PF13568"/>
    </source>
</evidence>
<feature type="chain" id="PRO_5016348679" evidence="1">
    <location>
        <begin position="21"/>
        <end position="226"/>
    </location>
</feature>
<evidence type="ECO:0000313" key="3">
    <source>
        <dbReference type="EMBL" id="PWK17383.1"/>
    </source>
</evidence>
<comment type="caution">
    <text evidence="3">The sequence shown here is derived from an EMBL/GenBank/DDBJ whole genome shotgun (WGS) entry which is preliminary data.</text>
</comment>
<dbReference type="Proteomes" id="UP000245430">
    <property type="component" value="Unassembled WGS sequence"/>
</dbReference>
<proteinExistence type="predicted"/>
<feature type="domain" description="Outer membrane protein beta-barrel" evidence="2">
    <location>
        <begin position="19"/>
        <end position="194"/>
    </location>
</feature>
<name>A0A316DKY3_9FLAO</name>
<dbReference type="OrthoDB" id="947434at2"/>
<evidence type="ECO:0000256" key="1">
    <source>
        <dbReference type="SAM" id="SignalP"/>
    </source>
</evidence>
<dbReference type="InterPro" id="IPR025665">
    <property type="entry name" value="Beta-barrel_OMP_2"/>
</dbReference>
<dbReference type="RefSeq" id="WP_109683300.1">
    <property type="nucleotide sequence ID" value="NZ_QGGP01000009.1"/>
</dbReference>
<keyword evidence="4" id="KW-1185">Reference proteome</keyword>
<accession>A0A316DKY3</accession>
<dbReference type="AlphaFoldDB" id="A0A316DKY3"/>